<gene>
    <name evidence="2" type="ORF">BLNAU_4391</name>
</gene>
<sequence length="1605" mass="172202">MLIRLILVSILHTSQCPIHIEPSFFSEYSSVNERSLHLEMDAVLSDTIQIRSDNISLTGHNTTLSLSRIFEDNLQLRHSSSNQSSSKNETEQTSNWNMRNGLATQFMFDVCNSTFSMDGLHLKCESERNRICTLSGSSVLLSASSITSHALCSPFVIILSTLESERSPSTVRLSDVTHLSPSSFVAPYVDISRETAPISSDLPTPNSGPSQDSMDGITIVGINVALESKMLLSGTGPLFSFGLFEHRPPHRPVGCALEMKTDLINSPLLNISSVSTPIREKLGGIVFGSNVHQRLVGCLVSNSSNHQRGSSMLNPNVGGSLLCQNTSFSSCVSQPNTEHTFSYEDRVEGQRFDLTDTSVTSVKFTLCTFNDMKYTKDGIEMGGAAIFLKLTNATLIVAQCFFHKCVVSGVNNDGGAILFIPSSANRKPFSLTQSSFTECQSTGTDIGSTSCAFLQAYASQSAISDCFFHLCNATGRGATAYLTFSPACLSNSTFVKCASLEHYGGAIGLYSVTSVAFSSIQFRECSAFTSDSSDIAYFDMAKALVNATSVKFCDSTSGSPNIYYKDDSTTDGKLIPQLETNAGLFITAFSMKLESSKCVVDMTLSASVVGTMGVLLEGGNVPRLIHVPFGSTGSPSSTGTTEVSVGAEGVLPDLGNGESFSIRSVGLSGKEILGRIDGMEAKLTSITTATLTLSGVFVKQGSSTIMMKDKNGETYLRSLTTNTGTALSGTIPVSLSGPSDWNFGEEYWLYTGTFGAFSTTFTTEVSFVVPWPVAKVSSFTPQMHDDWMILLFTGSELFGQTYTLTLTEQNPSGTPHTKEVSLVPTSSTALSEWNATLFPPSEADLKYDTTYAVTQIVSSISSQSTALPTSLISTPAEPTRVIGLSITGYSEKDKKVEFEVEGLVMTEGETYTLVVNETGTNIQKTINVKFSSPTEGRGSASLFPVSEAELDYNINYTLTRVTDSQSNEILFIPGLSFKTKSEPERLLTISAGSLVADSKKSSITLSFTSSALLGEAEYTLSLVSIPTSDEPAHLKTLTVTTDEDGSIPDYLAVLYPFADGNGKKGQLEFDTTYSLSSLTRQSTPIFFEPSPTTFHTDREFARVIRCLSRVLSEDRQTLIVELEGRAFDAKMGRVCLTRNGKVWKSIGVVSVSSTTPSIVEFGVAEAESDSGVEIGKEYRLMEMGDGSSGCVVDEGIGLVVPRPTVLCRKGGSDNENTCGMPNRQCLSLLVGWLAGLLQRESAEEIVELEVDGEVEMGGVMEVDSEKVVVWGGREGRGRMLVEWKESWESGNAIEVDGGHVWIVEVMILLGSGREGGMEEKSFLICGGGEVSVERVVVGSLDDAKIGIGLIGLSWGSADLDSISLEGVAFGDGVRLVEVGSEVSKASLSVSSLKARRVRTLNAPLIWFRCETEESEVELEKVVLLETTREERVEELGVEEGGVISLWTLQSETRIVGCVFEGSKTKGLSDGAEIGGVLFVGVGRKGGGRVRFVECLMIDTVPFGRELGGVVVLSSGVCRVWFENCWMEETRVSGLGFGRLDGVPLLSSKRVAVSGVGGVGALIVGEKSLPIVGRSSSRFSGCSLGVVVGMEAAMARQRNEGKRIEL</sequence>
<feature type="signal peptide" evidence="1">
    <location>
        <begin position="1"/>
        <end position="16"/>
    </location>
</feature>
<keyword evidence="1" id="KW-0732">Signal</keyword>
<reference evidence="2 3" key="1">
    <citation type="journal article" date="2022" name="bioRxiv">
        <title>Genomics of Preaxostyla Flagellates Illuminates Evolutionary Transitions and the Path Towards Mitochondrial Loss.</title>
        <authorList>
            <person name="Novak L.V.F."/>
            <person name="Treitli S.C."/>
            <person name="Pyrih J."/>
            <person name="Halakuc P."/>
            <person name="Pipaliya S.V."/>
            <person name="Vacek V."/>
            <person name="Brzon O."/>
            <person name="Soukal P."/>
            <person name="Eme L."/>
            <person name="Dacks J.B."/>
            <person name="Karnkowska A."/>
            <person name="Elias M."/>
            <person name="Hampl V."/>
        </authorList>
    </citation>
    <scope>NUCLEOTIDE SEQUENCE [LARGE SCALE GENOMIC DNA]</scope>
    <source>
        <strain evidence="2">NAU3</strain>
        <tissue evidence="2">Gut</tissue>
    </source>
</reference>
<proteinExistence type="predicted"/>
<evidence type="ECO:0000313" key="3">
    <source>
        <dbReference type="Proteomes" id="UP001281761"/>
    </source>
</evidence>
<comment type="caution">
    <text evidence="2">The sequence shown here is derived from an EMBL/GenBank/DDBJ whole genome shotgun (WGS) entry which is preliminary data.</text>
</comment>
<organism evidence="2 3">
    <name type="scientific">Blattamonas nauphoetae</name>
    <dbReference type="NCBI Taxonomy" id="2049346"/>
    <lineage>
        <taxon>Eukaryota</taxon>
        <taxon>Metamonada</taxon>
        <taxon>Preaxostyla</taxon>
        <taxon>Oxymonadida</taxon>
        <taxon>Blattamonas</taxon>
    </lineage>
</organism>
<dbReference type="Proteomes" id="UP001281761">
    <property type="component" value="Unassembled WGS sequence"/>
</dbReference>
<keyword evidence="3" id="KW-1185">Reference proteome</keyword>
<name>A0ABQ9YAG9_9EUKA</name>
<evidence type="ECO:0000313" key="2">
    <source>
        <dbReference type="EMBL" id="KAK2960736.1"/>
    </source>
</evidence>
<dbReference type="EMBL" id="JARBJD010000021">
    <property type="protein sequence ID" value="KAK2960736.1"/>
    <property type="molecule type" value="Genomic_DNA"/>
</dbReference>
<feature type="chain" id="PRO_5047441752" evidence="1">
    <location>
        <begin position="17"/>
        <end position="1605"/>
    </location>
</feature>
<protein>
    <submittedName>
        <fullName evidence="2">Uncharacterized protein</fullName>
    </submittedName>
</protein>
<accession>A0ABQ9YAG9</accession>
<evidence type="ECO:0000256" key="1">
    <source>
        <dbReference type="SAM" id="SignalP"/>
    </source>
</evidence>